<protein>
    <recommendedName>
        <fullName evidence="5">Uronate isomerase</fullName>
        <ecNumber evidence="4">5.3.1.12</ecNumber>
    </recommendedName>
</protein>
<name>T1BAA2_9ZZZZ</name>
<reference evidence="7" key="2">
    <citation type="journal article" date="2014" name="ISME J.">
        <title>Microbial stratification in low pH oxic and suboxic macroscopic growths along an acid mine drainage.</title>
        <authorList>
            <person name="Mendez-Garcia C."/>
            <person name="Mesa V."/>
            <person name="Sprenger R.R."/>
            <person name="Richter M."/>
            <person name="Diez M.S."/>
            <person name="Solano J."/>
            <person name="Bargiela R."/>
            <person name="Golyshina O.V."/>
            <person name="Manteca A."/>
            <person name="Ramos J.L."/>
            <person name="Gallego J.R."/>
            <person name="Llorente I."/>
            <person name="Martins Dos Santos V.A."/>
            <person name="Jensen O.N."/>
            <person name="Pelaez A.I."/>
            <person name="Sanchez J."/>
            <person name="Ferrer M."/>
        </authorList>
    </citation>
    <scope>NUCLEOTIDE SEQUENCE</scope>
</reference>
<dbReference type="GO" id="GO:0019698">
    <property type="term" value="P:D-galacturonate catabolic process"/>
    <property type="evidence" value="ECO:0007669"/>
    <property type="project" value="TreeGrafter"/>
</dbReference>
<evidence type="ECO:0000256" key="4">
    <source>
        <dbReference type="ARBA" id="ARBA00012546"/>
    </source>
</evidence>
<dbReference type="EMBL" id="AUZY01004049">
    <property type="protein sequence ID" value="EQD65383.1"/>
    <property type="molecule type" value="Genomic_DNA"/>
</dbReference>
<reference evidence="7" key="1">
    <citation type="submission" date="2013-08" db="EMBL/GenBank/DDBJ databases">
        <authorList>
            <person name="Mendez C."/>
            <person name="Richter M."/>
            <person name="Ferrer M."/>
            <person name="Sanchez J."/>
        </authorList>
    </citation>
    <scope>NUCLEOTIDE SEQUENCE</scope>
</reference>
<evidence type="ECO:0000256" key="1">
    <source>
        <dbReference type="ARBA" id="ARBA00001165"/>
    </source>
</evidence>
<dbReference type="PANTHER" id="PTHR30068">
    <property type="entry name" value="URONATE ISOMERASE"/>
    <property type="match status" value="1"/>
</dbReference>
<dbReference type="UniPathway" id="UPA00246"/>
<dbReference type="PANTHER" id="PTHR30068:SF4">
    <property type="entry name" value="URONATE ISOMERASE"/>
    <property type="match status" value="1"/>
</dbReference>
<evidence type="ECO:0000256" key="5">
    <source>
        <dbReference type="ARBA" id="ARBA00020555"/>
    </source>
</evidence>
<dbReference type="InterPro" id="IPR032466">
    <property type="entry name" value="Metal_Hydrolase"/>
</dbReference>
<comment type="similarity">
    <text evidence="3">Belongs to the metallo-dependent hydrolases superfamily. Uronate isomerase family.</text>
</comment>
<dbReference type="InterPro" id="IPR003766">
    <property type="entry name" value="Uronate_isomerase"/>
</dbReference>
<dbReference type="GO" id="GO:0042840">
    <property type="term" value="P:D-glucuronate catabolic process"/>
    <property type="evidence" value="ECO:0007669"/>
    <property type="project" value="TreeGrafter"/>
</dbReference>
<dbReference type="Gene3D" id="3.20.20.140">
    <property type="entry name" value="Metal-dependent hydrolases"/>
    <property type="match status" value="1"/>
</dbReference>
<evidence type="ECO:0000313" key="7">
    <source>
        <dbReference type="EMBL" id="EQD65383.1"/>
    </source>
</evidence>
<dbReference type="Pfam" id="PF02614">
    <property type="entry name" value="UxaC"/>
    <property type="match status" value="1"/>
</dbReference>
<gene>
    <name evidence="7" type="ORF">B1B_06375</name>
</gene>
<comment type="pathway">
    <text evidence="2">Carbohydrate metabolism; pentose and glucuronate interconversion.</text>
</comment>
<comment type="caution">
    <text evidence="7">The sequence shown here is derived from an EMBL/GenBank/DDBJ whole genome shotgun (WGS) entry which is preliminary data.</text>
</comment>
<accession>T1BAA2</accession>
<evidence type="ECO:0000256" key="3">
    <source>
        <dbReference type="ARBA" id="ARBA00008397"/>
    </source>
</evidence>
<sequence>MGALAPLLNRFGNERALTVIVFTLDESSYSRELAPLAGHYPALKLGPAWWFHDSPEGLMRFRERTTETAGFYNTVGFNDDTRAFFSIPARHDVARRIDCAFLARLVAEHRLPESEAEQVARDLAYRLPKQAYRL</sequence>
<proteinExistence type="inferred from homology"/>
<dbReference type="GO" id="GO:0008880">
    <property type="term" value="F:glucuronate isomerase activity"/>
    <property type="evidence" value="ECO:0007669"/>
    <property type="project" value="UniProtKB-EC"/>
</dbReference>
<keyword evidence="6 7" id="KW-0413">Isomerase</keyword>
<dbReference type="EC" id="5.3.1.12" evidence="4"/>
<evidence type="ECO:0000256" key="2">
    <source>
        <dbReference type="ARBA" id="ARBA00004892"/>
    </source>
</evidence>
<evidence type="ECO:0000256" key="6">
    <source>
        <dbReference type="ARBA" id="ARBA00023235"/>
    </source>
</evidence>
<dbReference type="SUPFAM" id="SSF51556">
    <property type="entry name" value="Metallo-dependent hydrolases"/>
    <property type="match status" value="1"/>
</dbReference>
<comment type="catalytic activity">
    <reaction evidence="1">
        <text>D-glucuronate = D-fructuronate</text>
        <dbReference type="Rhea" id="RHEA:13049"/>
        <dbReference type="ChEBI" id="CHEBI:58720"/>
        <dbReference type="ChEBI" id="CHEBI:59863"/>
        <dbReference type="EC" id="5.3.1.12"/>
    </reaction>
</comment>
<dbReference type="AlphaFoldDB" id="T1BAA2"/>
<organism evidence="7">
    <name type="scientific">mine drainage metagenome</name>
    <dbReference type="NCBI Taxonomy" id="410659"/>
    <lineage>
        <taxon>unclassified sequences</taxon>
        <taxon>metagenomes</taxon>
        <taxon>ecological metagenomes</taxon>
    </lineage>
</organism>